<accession>A0A1Q9GZG9</accession>
<dbReference type="OrthoDB" id="9787486at2"/>
<keyword evidence="2" id="KW-0560">Oxidoreductase</keyword>
<gene>
    <name evidence="3" type="ORF">BIT28_16010</name>
</gene>
<name>A0A1Q9GZG9_9GAMM</name>
<dbReference type="NCBIfam" id="NF005754">
    <property type="entry name" value="PRK07578.1"/>
    <property type="match status" value="1"/>
</dbReference>
<dbReference type="InterPro" id="IPR002347">
    <property type="entry name" value="SDR_fam"/>
</dbReference>
<dbReference type="RefSeq" id="WP_075762295.1">
    <property type="nucleotide sequence ID" value="NZ_MJIL01000046.1"/>
</dbReference>
<evidence type="ECO:0000313" key="3">
    <source>
        <dbReference type="EMBL" id="OLQ80572.1"/>
    </source>
</evidence>
<dbReference type="Pfam" id="PF13561">
    <property type="entry name" value="adh_short_C2"/>
    <property type="match status" value="1"/>
</dbReference>
<dbReference type="AlphaFoldDB" id="A0A1Q9GZG9"/>
<dbReference type="InterPro" id="IPR051122">
    <property type="entry name" value="SDR_DHRS6-like"/>
</dbReference>
<reference evidence="3 4" key="1">
    <citation type="submission" date="2016-09" db="EMBL/GenBank/DDBJ databases">
        <title>Photobacterium proteolyticum sp. nov. a protease producing bacterium isolated from ocean sediments of Laizhou Bay.</title>
        <authorList>
            <person name="Li Y."/>
        </authorList>
    </citation>
    <scope>NUCLEOTIDE SEQUENCE [LARGE SCALE GENOMIC DNA]</scope>
    <source>
        <strain evidence="3 4">13-12</strain>
    </source>
</reference>
<comment type="caution">
    <text evidence="3">The sequence shown here is derived from an EMBL/GenBank/DDBJ whole genome shotgun (WGS) entry which is preliminary data.</text>
</comment>
<protein>
    <submittedName>
        <fullName evidence="3">Short chain dehydrogenase</fullName>
    </submittedName>
</protein>
<dbReference type="PANTHER" id="PTHR43477:SF1">
    <property type="entry name" value="DIHYDROANTICAPSIN 7-DEHYDROGENASE"/>
    <property type="match status" value="1"/>
</dbReference>
<organism evidence="3 4">
    <name type="scientific">Photobacterium proteolyticum</name>
    <dbReference type="NCBI Taxonomy" id="1903952"/>
    <lineage>
        <taxon>Bacteria</taxon>
        <taxon>Pseudomonadati</taxon>
        <taxon>Pseudomonadota</taxon>
        <taxon>Gammaproteobacteria</taxon>
        <taxon>Vibrionales</taxon>
        <taxon>Vibrionaceae</taxon>
        <taxon>Photobacterium</taxon>
    </lineage>
</organism>
<dbReference type="SUPFAM" id="SSF51735">
    <property type="entry name" value="NAD(P)-binding Rossmann-fold domains"/>
    <property type="match status" value="1"/>
</dbReference>
<comment type="similarity">
    <text evidence="1">Belongs to the short-chain dehydrogenases/reductases (SDR) family.</text>
</comment>
<sequence length="204" mass="21238">MKILAIGANGVIGKAVVSHLQQAHQVIAVGHSQGDYTVDIESKDSIQSLFEKVGMVDAIISMAGNGQMGSLDEMRDSAFLEVLNNKVMGQVNVVRQGLDYLNEGGSITLTSGQAANHPMPGTTAIAMGVAAINAFVATAALELKDGKRINAVSPGMVKETMELCGIDSSTGIPAKDVATYYQASLDGQYKGIVFDAVGGQYESA</sequence>
<keyword evidence="4" id="KW-1185">Reference proteome</keyword>
<dbReference type="Proteomes" id="UP000186905">
    <property type="component" value="Unassembled WGS sequence"/>
</dbReference>
<dbReference type="Gene3D" id="3.40.50.720">
    <property type="entry name" value="NAD(P)-binding Rossmann-like Domain"/>
    <property type="match status" value="1"/>
</dbReference>
<evidence type="ECO:0000256" key="2">
    <source>
        <dbReference type="ARBA" id="ARBA00023002"/>
    </source>
</evidence>
<dbReference type="PRINTS" id="PR00081">
    <property type="entry name" value="GDHRDH"/>
</dbReference>
<dbReference type="STRING" id="1903952.BIT28_16010"/>
<dbReference type="PANTHER" id="PTHR43477">
    <property type="entry name" value="DIHYDROANTICAPSIN 7-DEHYDROGENASE"/>
    <property type="match status" value="1"/>
</dbReference>
<evidence type="ECO:0000256" key="1">
    <source>
        <dbReference type="ARBA" id="ARBA00006484"/>
    </source>
</evidence>
<dbReference type="CDD" id="cd11731">
    <property type="entry name" value="Lin1944_like_SDR_c"/>
    <property type="match status" value="1"/>
</dbReference>
<dbReference type="EMBL" id="MJIL01000046">
    <property type="protein sequence ID" value="OLQ80572.1"/>
    <property type="molecule type" value="Genomic_DNA"/>
</dbReference>
<proteinExistence type="inferred from homology"/>
<dbReference type="InterPro" id="IPR036291">
    <property type="entry name" value="NAD(P)-bd_dom_sf"/>
</dbReference>
<dbReference type="GO" id="GO:0016491">
    <property type="term" value="F:oxidoreductase activity"/>
    <property type="evidence" value="ECO:0007669"/>
    <property type="project" value="UniProtKB-KW"/>
</dbReference>
<evidence type="ECO:0000313" key="4">
    <source>
        <dbReference type="Proteomes" id="UP000186905"/>
    </source>
</evidence>